<keyword evidence="1" id="KW-0560">Oxidoreductase</keyword>
<reference evidence="4 5" key="1">
    <citation type="journal article" date="2019" name="Int. J. Syst. Evol. Microbiol.">
        <title>The Global Catalogue of Microorganisms (GCM) 10K type strain sequencing project: providing services to taxonomists for standard genome sequencing and annotation.</title>
        <authorList>
            <consortium name="The Broad Institute Genomics Platform"/>
            <consortium name="The Broad Institute Genome Sequencing Center for Infectious Disease"/>
            <person name="Wu L."/>
            <person name="Ma J."/>
        </authorList>
    </citation>
    <scope>NUCLEOTIDE SEQUENCE [LARGE SCALE GENOMIC DNA]</scope>
    <source>
        <strain evidence="4 5">JCM 14545</strain>
    </source>
</reference>
<evidence type="ECO:0000259" key="2">
    <source>
        <dbReference type="Pfam" id="PF02771"/>
    </source>
</evidence>
<accession>A0ABN2RQR7</accession>
<dbReference type="SUPFAM" id="SSF55961">
    <property type="entry name" value="Bet v1-like"/>
    <property type="match status" value="1"/>
</dbReference>
<dbReference type="InterPro" id="IPR013107">
    <property type="entry name" value="Acyl-CoA_DH_C"/>
</dbReference>
<evidence type="ECO:0000256" key="1">
    <source>
        <dbReference type="ARBA" id="ARBA00023002"/>
    </source>
</evidence>
<dbReference type="Proteomes" id="UP001501116">
    <property type="component" value="Unassembled WGS sequence"/>
</dbReference>
<dbReference type="Pfam" id="PF10604">
    <property type="entry name" value="Polyketide_cyc2"/>
    <property type="match status" value="1"/>
</dbReference>
<dbReference type="InterPro" id="IPR023393">
    <property type="entry name" value="START-like_dom_sf"/>
</dbReference>
<dbReference type="Gene3D" id="2.40.110.10">
    <property type="entry name" value="Butyryl-CoA Dehydrogenase, subunit A, domain 2"/>
    <property type="match status" value="1"/>
</dbReference>
<dbReference type="Gene3D" id="1.20.140.10">
    <property type="entry name" value="Butyryl-CoA Dehydrogenase, subunit A, domain 3"/>
    <property type="match status" value="1"/>
</dbReference>
<dbReference type="EMBL" id="BAAANN010000023">
    <property type="protein sequence ID" value="GAA1972928.1"/>
    <property type="molecule type" value="Genomic_DNA"/>
</dbReference>
<feature type="domain" description="Acyl-CoA dehydrogenase/oxidase N-terminal" evidence="2">
    <location>
        <begin position="143"/>
        <end position="212"/>
    </location>
</feature>
<name>A0ABN2RQR7_9PSEU</name>
<dbReference type="Pfam" id="PF08028">
    <property type="entry name" value="Acyl-CoA_dh_2"/>
    <property type="match status" value="1"/>
</dbReference>
<dbReference type="CDD" id="cd07812">
    <property type="entry name" value="SRPBCC"/>
    <property type="match status" value="1"/>
</dbReference>
<evidence type="ECO:0008006" key="6">
    <source>
        <dbReference type="Google" id="ProtNLM"/>
    </source>
</evidence>
<dbReference type="RefSeq" id="WP_344424758.1">
    <property type="nucleotide sequence ID" value="NZ_BAAANN010000023.1"/>
</dbReference>
<dbReference type="SUPFAM" id="SSF56645">
    <property type="entry name" value="Acyl-CoA dehydrogenase NM domain-like"/>
    <property type="match status" value="1"/>
</dbReference>
<comment type="caution">
    <text evidence="4">The sequence shown here is derived from an EMBL/GenBank/DDBJ whole genome shotgun (WGS) entry which is preliminary data.</text>
</comment>
<dbReference type="SUPFAM" id="SSF47203">
    <property type="entry name" value="Acyl-CoA dehydrogenase C-terminal domain-like"/>
    <property type="match status" value="1"/>
</dbReference>
<dbReference type="InterPro" id="IPR037069">
    <property type="entry name" value="AcylCoA_DH/ox_N_sf"/>
</dbReference>
<dbReference type="Gene3D" id="1.10.540.10">
    <property type="entry name" value="Acyl-CoA dehydrogenase/oxidase, N-terminal domain"/>
    <property type="match status" value="1"/>
</dbReference>
<dbReference type="Pfam" id="PF02771">
    <property type="entry name" value="Acyl-CoA_dh_N"/>
    <property type="match status" value="1"/>
</dbReference>
<gene>
    <name evidence="4" type="ORF">GCM10009754_54530</name>
</gene>
<evidence type="ECO:0000313" key="4">
    <source>
        <dbReference type="EMBL" id="GAA1972928.1"/>
    </source>
</evidence>
<protein>
    <recommendedName>
        <fullName evidence="6">Alkylation response protein AidB-like acyl-CoA dehydrogenase</fullName>
    </recommendedName>
</protein>
<dbReference type="InterPro" id="IPR046373">
    <property type="entry name" value="Acyl-CoA_Oxase/DH_mid-dom_sf"/>
</dbReference>
<evidence type="ECO:0000259" key="3">
    <source>
        <dbReference type="Pfam" id="PF08028"/>
    </source>
</evidence>
<organism evidence="4 5">
    <name type="scientific">Amycolatopsis minnesotensis</name>
    <dbReference type="NCBI Taxonomy" id="337894"/>
    <lineage>
        <taxon>Bacteria</taxon>
        <taxon>Bacillati</taxon>
        <taxon>Actinomycetota</taxon>
        <taxon>Actinomycetes</taxon>
        <taxon>Pseudonocardiales</taxon>
        <taxon>Pseudonocardiaceae</taxon>
        <taxon>Amycolatopsis</taxon>
    </lineage>
</organism>
<keyword evidence="5" id="KW-1185">Reference proteome</keyword>
<feature type="domain" description="Acyl-CoA dehydrogenase C-terminal" evidence="3">
    <location>
        <begin position="373"/>
        <end position="467"/>
    </location>
</feature>
<dbReference type="Gene3D" id="3.30.530.20">
    <property type="match status" value="1"/>
</dbReference>
<dbReference type="InterPro" id="IPR013786">
    <property type="entry name" value="AcylCoA_DH/ox_N"/>
</dbReference>
<evidence type="ECO:0000313" key="5">
    <source>
        <dbReference type="Proteomes" id="UP001501116"/>
    </source>
</evidence>
<sequence>MEARDVVAAGTRRVPAAAERAWRLLADPLHWPRVLRFPSRVDLRVRTGERGEFGFSLGDGTVTAVEVRWRHAERRVRVVVSGAEVLTCAVRESGEGTQLVWECAAHELANALADALAAAAWPVAEAVEPAADPVSAARKLAPVLERRAGERDDANALPGDVVDLLRGHGLFRMGLPSALGGAPASGATVLAAVEELSRADPATGWTALIGNQSAYLAWLAREDAERLAGTDGAVVTAGSTAIRGTGVREGDTYVLTGRWAFNSGCLHADLLMGGFHDPVDGTARLAFFPASSATVHGTWHVAGLRASGSHDVEVSGLVVPSAHTAALYSAPAAFGEALHRLTPYTIQAVLMLGFPIGVARRALDESLAVADTGAHVDAFARAETELAAARELAGAAVGDLLACVEAGGDGTPRQAALPALALRHAVDTAKRVVTTAVRLGGAAAAEGSALHRCFTDIHAAGQHIAVSDDMIRTYAERYFGLKTAPSR</sequence>
<dbReference type="InterPro" id="IPR009100">
    <property type="entry name" value="AcylCoA_DH/oxidase_NM_dom_sf"/>
</dbReference>
<proteinExistence type="predicted"/>
<dbReference type="InterPro" id="IPR019587">
    <property type="entry name" value="Polyketide_cyclase/dehydratase"/>
</dbReference>
<dbReference type="InterPro" id="IPR036250">
    <property type="entry name" value="AcylCo_DH-like_C"/>
</dbReference>